<comment type="similarity">
    <text evidence="2">Belongs to the CpsD/CapB family.</text>
</comment>
<dbReference type="NCBIfam" id="TIGR01007">
    <property type="entry name" value="eps_fam"/>
    <property type="match status" value="1"/>
</dbReference>
<dbReference type="GO" id="GO:0005886">
    <property type="term" value="C:plasma membrane"/>
    <property type="evidence" value="ECO:0007669"/>
    <property type="project" value="UniProtKB-SubCell"/>
</dbReference>
<keyword evidence="7" id="KW-0808">Transferase</keyword>
<comment type="caution">
    <text evidence="21">The sequence shown here is derived from an EMBL/GenBank/DDBJ whole genome shotgun (WGS) entry which is preliminary data.</text>
</comment>
<keyword evidence="9" id="KW-0547">Nucleotide-binding</keyword>
<gene>
    <name evidence="21" type="ORF">DF182_24510</name>
</gene>
<feature type="transmembrane region" description="Helical" evidence="17">
    <location>
        <begin position="41"/>
        <end position="59"/>
    </location>
</feature>
<evidence type="ECO:0000256" key="7">
    <source>
        <dbReference type="ARBA" id="ARBA00022679"/>
    </source>
</evidence>
<proteinExistence type="inferred from homology"/>
<keyword evidence="5" id="KW-1003">Cell membrane</keyword>
<dbReference type="InterPro" id="IPR025669">
    <property type="entry name" value="AAA_dom"/>
</dbReference>
<dbReference type="AlphaFoldDB" id="A0A365XVB2"/>
<name>A0A365XVB2_9BACT</name>
<keyword evidence="6" id="KW-0997">Cell inner membrane</keyword>
<dbReference type="EC" id="2.7.10.2" evidence="4"/>
<dbReference type="OrthoDB" id="9794577at2"/>
<comment type="similarity">
    <text evidence="3">Belongs to the etk/wzc family.</text>
</comment>
<evidence type="ECO:0000256" key="13">
    <source>
        <dbReference type="ARBA" id="ARBA00023136"/>
    </source>
</evidence>
<evidence type="ECO:0000256" key="2">
    <source>
        <dbReference type="ARBA" id="ARBA00007316"/>
    </source>
</evidence>
<dbReference type="GO" id="GO:0042802">
    <property type="term" value="F:identical protein binding"/>
    <property type="evidence" value="ECO:0007669"/>
    <property type="project" value="UniProtKB-ARBA"/>
</dbReference>
<dbReference type="PANTHER" id="PTHR32309">
    <property type="entry name" value="TYROSINE-PROTEIN KINASE"/>
    <property type="match status" value="1"/>
</dbReference>
<keyword evidence="14" id="KW-0829">Tyrosine-protein kinase</keyword>
<feature type="transmembrane region" description="Helical" evidence="17">
    <location>
        <begin position="501"/>
        <end position="521"/>
    </location>
</feature>
<evidence type="ECO:0000256" key="15">
    <source>
        <dbReference type="ARBA" id="ARBA00051245"/>
    </source>
</evidence>
<keyword evidence="10" id="KW-0418">Kinase</keyword>
<dbReference type="PANTHER" id="PTHR32309:SF13">
    <property type="entry name" value="FERRIC ENTEROBACTIN TRANSPORT PROTEIN FEPE"/>
    <property type="match status" value="1"/>
</dbReference>
<evidence type="ECO:0000256" key="11">
    <source>
        <dbReference type="ARBA" id="ARBA00022840"/>
    </source>
</evidence>
<evidence type="ECO:0000259" key="19">
    <source>
        <dbReference type="Pfam" id="PF13614"/>
    </source>
</evidence>
<evidence type="ECO:0000256" key="3">
    <source>
        <dbReference type="ARBA" id="ARBA00008883"/>
    </source>
</evidence>
<dbReference type="Pfam" id="PF02706">
    <property type="entry name" value="Wzz"/>
    <property type="match status" value="1"/>
</dbReference>
<reference evidence="21 22" key="1">
    <citation type="submission" date="2018-05" db="EMBL/GenBank/DDBJ databases">
        <title>Chitinophaga sp. K3CV102501T nov., isolated from isolated from a monsoon evergreen broad-leaved forest soil.</title>
        <authorList>
            <person name="Lv Y."/>
        </authorList>
    </citation>
    <scope>NUCLEOTIDE SEQUENCE [LARGE SCALE GENOMIC DNA]</scope>
    <source>
        <strain evidence="21 22">GDMCC 1.1325</strain>
    </source>
</reference>
<feature type="compositionally biased region" description="Polar residues" evidence="16">
    <location>
        <begin position="8"/>
        <end position="18"/>
    </location>
</feature>
<evidence type="ECO:0000256" key="12">
    <source>
        <dbReference type="ARBA" id="ARBA00022989"/>
    </source>
</evidence>
<evidence type="ECO:0000259" key="20">
    <source>
        <dbReference type="Pfam" id="PF13807"/>
    </source>
</evidence>
<dbReference type="GO" id="GO:0005524">
    <property type="term" value="F:ATP binding"/>
    <property type="evidence" value="ECO:0007669"/>
    <property type="project" value="UniProtKB-KW"/>
</dbReference>
<feature type="region of interest" description="Disordered" evidence="16">
    <location>
        <begin position="1"/>
        <end position="22"/>
    </location>
</feature>
<dbReference type="Pfam" id="PF13614">
    <property type="entry name" value="AAA_31"/>
    <property type="match status" value="1"/>
</dbReference>
<protein>
    <recommendedName>
        <fullName evidence="4">non-specific protein-tyrosine kinase</fullName>
        <ecNumber evidence="4">2.7.10.2</ecNumber>
    </recommendedName>
</protein>
<dbReference type="Pfam" id="PF13807">
    <property type="entry name" value="GNVR"/>
    <property type="match status" value="1"/>
</dbReference>
<feature type="domain" description="Tyrosine-protein kinase G-rich" evidence="20">
    <location>
        <begin position="446"/>
        <end position="522"/>
    </location>
</feature>
<dbReference type="InterPro" id="IPR050445">
    <property type="entry name" value="Bact_polysacc_biosynth/exp"/>
</dbReference>
<evidence type="ECO:0000313" key="22">
    <source>
        <dbReference type="Proteomes" id="UP000253410"/>
    </source>
</evidence>
<evidence type="ECO:0000256" key="5">
    <source>
        <dbReference type="ARBA" id="ARBA00022475"/>
    </source>
</evidence>
<evidence type="ECO:0000313" key="21">
    <source>
        <dbReference type="EMBL" id="RBL89664.1"/>
    </source>
</evidence>
<keyword evidence="22" id="KW-1185">Reference proteome</keyword>
<keyword evidence="13 17" id="KW-0472">Membrane</keyword>
<evidence type="ECO:0000256" key="17">
    <source>
        <dbReference type="SAM" id="Phobius"/>
    </source>
</evidence>
<comment type="subcellular location">
    <subcellularLocation>
        <location evidence="1">Cell inner membrane</location>
        <topology evidence="1">Multi-pass membrane protein</topology>
    </subcellularLocation>
</comment>
<dbReference type="InterPro" id="IPR027417">
    <property type="entry name" value="P-loop_NTPase"/>
</dbReference>
<keyword evidence="12 17" id="KW-1133">Transmembrane helix</keyword>
<dbReference type="EMBL" id="QFFJ01000002">
    <property type="protein sequence ID" value="RBL89664.1"/>
    <property type="molecule type" value="Genomic_DNA"/>
</dbReference>
<evidence type="ECO:0000256" key="6">
    <source>
        <dbReference type="ARBA" id="ARBA00022519"/>
    </source>
</evidence>
<dbReference type="InterPro" id="IPR003856">
    <property type="entry name" value="LPS_length_determ_N"/>
</dbReference>
<evidence type="ECO:0000256" key="10">
    <source>
        <dbReference type="ARBA" id="ARBA00022777"/>
    </source>
</evidence>
<dbReference type="InterPro" id="IPR005702">
    <property type="entry name" value="Wzc-like_C"/>
</dbReference>
<evidence type="ECO:0000256" key="14">
    <source>
        <dbReference type="ARBA" id="ARBA00023137"/>
    </source>
</evidence>
<dbReference type="CDD" id="cd05387">
    <property type="entry name" value="BY-kinase"/>
    <property type="match status" value="1"/>
</dbReference>
<feature type="domain" description="Polysaccharide chain length determinant N-terminal" evidence="18">
    <location>
        <begin position="28"/>
        <end position="121"/>
    </location>
</feature>
<keyword evidence="8 17" id="KW-0812">Transmembrane</keyword>
<organism evidence="21 22">
    <name type="scientific">Chitinophaga flava</name>
    <dbReference type="NCBI Taxonomy" id="2259036"/>
    <lineage>
        <taxon>Bacteria</taxon>
        <taxon>Pseudomonadati</taxon>
        <taxon>Bacteroidota</taxon>
        <taxon>Chitinophagia</taxon>
        <taxon>Chitinophagales</taxon>
        <taxon>Chitinophagaceae</taxon>
        <taxon>Chitinophaga</taxon>
    </lineage>
</organism>
<evidence type="ECO:0000256" key="9">
    <source>
        <dbReference type="ARBA" id="ARBA00022741"/>
    </source>
</evidence>
<evidence type="ECO:0000256" key="1">
    <source>
        <dbReference type="ARBA" id="ARBA00004429"/>
    </source>
</evidence>
<dbReference type="GO" id="GO:0004715">
    <property type="term" value="F:non-membrane spanning protein tyrosine kinase activity"/>
    <property type="evidence" value="ECO:0007669"/>
    <property type="project" value="UniProtKB-EC"/>
</dbReference>
<feature type="domain" description="AAA" evidence="19">
    <location>
        <begin position="588"/>
        <end position="714"/>
    </location>
</feature>
<dbReference type="Gene3D" id="3.40.50.300">
    <property type="entry name" value="P-loop containing nucleotide triphosphate hydrolases"/>
    <property type="match status" value="1"/>
</dbReference>
<dbReference type="Proteomes" id="UP000253410">
    <property type="component" value="Unassembled WGS sequence"/>
</dbReference>
<evidence type="ECO:0000256" key="16">
    <source>
        <dbReference type="SAM" id="MobiDB-lite"/>
    </source>
</evidence>
<dbReference type="RefSeq" id="WP_113618412.1">
    <property type="nucleotide sequence ID" value="NZ_QFFJ01000002.1"/>
</dbReference>
<dbReference type="FunFam" id="3.40.50.300:FF:000527">
    <property type="entry name" value="Tyrosine-protein kinase etk"/>
    <property type="match status" value="1"/>
</dbReference>
<dbReference type="InterPro" id="IPR032807">
    <property type="entry name" value="GNVR"/>
</dbReference>
<dbReference type="SUPFAM" id="SSF52540">
    <property type="entry name" value="P-loop containing nucleoside triphosphate hydrolases"/>
    <property type="match status" value="1"/>
</dbReference>
<accession>A0A365XVB2</accession>
<evidence type="ECO:0000259" key="18">
    <source>
        <dbReference type="Pfam" id="PF02706"/>
    </source>
</evidence>
<sequence length="798" mass="89406">MQHENIYSKGQHSANGHSRPQESNERVLDLRSILDKVLSNWYWFVLCGILTIALAWVYLRYATPGYLINAKILVQDQQKGGNIPGEELFQQLELFSNKSNVDNEVEILKSRSLMEKVVNSLELNVRYFTEGRVKKTEVFNKRPFSMHWLSLKDTLSAVSYTVRPQGRDSFALHREDLSLRGAWGDTIRLPEGVMTLARHHTVDSIEAEYDVNVVSIDNAVADLMTQLNVSIPNKQVSTIDLALTTTIPGKGEEILNTLIDAYRHASVEDKNRIADSTIDFIDKRLRIVSTELLGVERNIQQFKQDNQLADLTEQSKLLVSGTGDNLKQLTDAQVKLNVINSMEEYIRDEKNNKRIVPSSMIVQDPTFVGLVEKYNTLQLERERQLLASTPSNPVVVNLDRQLSGIRGDLASNIQSFRKGVELSIEELQRNSNSLSQRIRKVPAAERVFLDFSRQQAIKQDLYVFLLKKREESAISKTSNLAIARIIDPAKSDALPFKPKRIMVYLLALMAGAGIPALWIYVRGLLNTRIQSREDIKALTPVPVLAEIGHCSDKQSLVVSKDGGSHVAEQFRALRTNLQFILSGKQDKVVLLTSSMSGEGKSFVAINLAAVLAYSGKKVVLMEMDLRKPKISDGLGISNHTGFSSYAIGRASINEIVQPSGIHENLKVVSSGPVPPNPAELMLLESTEHLFTELRRHFDYIIIDTAPVGLVTDAQLLGRFADATLYLVRQGYTFRQQLEVSKDLYLYGKMPKINLVINDVKASRSSGYGGYGYGYGYGYGHENTQKKKGIKKLKSLINN</sequence>
<evidence type="ECO:0000256" key="4">
    <source>
        <dbReference type="ARBA" id="ARBA00011903"/>
    </source>
</evidence>
<evidence type="ECO:0000256" key="8">
    <source>
        <dbReference type="ARBA" id="ARBA00022692"/>
    </source>
</evidence>
<comment type="catalytic activity">
    <reaction evidence="15">
        <text>L-tyrosyl-[protein] + ATP = O-phospho-L-tyrosyl-[protein] + ADP + H(+)</text>
        <dbReference type="Rhea" id="RHEA:10596"/>
        <dbReference type="Rhea" id="RHEA-COMP:10136"/>
        <dbReference type="Rhea" id="RHEA-COMP:20101"/>
        <dbReference type="ChEBI" id="CHEBI:15378"/>
        <dbReference type="ChEBI" id="CHEBI:30616"/>
        <dbReference type="ChEBI" id="CHEBI:46858"/>
        <dbReference type="ChEBI" id="CHEBI:61978"/>
        <dbReference type="ChEBI" id="CHEBI:456216"/>
        <dbReference type="EC" id="2.7.10.2"/>
    </reaction>
</comment>
<keyword evidence="11" id="KW-0067">ATP-binding</keyword>